<gene>
    <name evidence="1" type="ORF">HGRIS_004124</name>
</gene>
<reference evidence="2" key="1">
    <citation type="submission" date="2024-06" db="EMBL/GenBank/DDBJ databases">
        <title>Multi-omics analyses provide insights into the biosynthesis of the anticancer antibiotic pleurotin in Hohenbuehelia grisea.</title>
        <authorList>
            <person name="Weaver J.A."/>
            <person name="Alberti F."/>
        </authorList>
    </citation>
    <scope>NUCLEOTIDE SEQUENCE [LARGE SCALE GENOMIC DNA]</scope>
    <source>
        <strain evidence="2">T-177</strain>
    </source>
</reference>
<organism evidence="1 2">
    <name type="scientific">Hohenbuehelia grisea</name>
    <dbReference type="NCBI Taxonomy" id="104357"/>
    <lineage>
        <taxon>Eukaryota</taxon>
        <taxon>Fungi</taxon>
        <taxon>Dikarya</taxon>
        <taxon>Basidiomycota</taxon>
        <taxon>Agaricomycotina</taxon>
        <taxon>Agaricomycetes</taxon>
        <taxon>Agaricomycetidae</taxon>
        <taxon>Agaricales</taxon>
        <taxon>Pleurotineae</taxon>
        <taxon>Pleurotaceae</taxon>
        <taxon>Hohenbuehelia</taxon>
    </lineage>
</organism>
<protein>
    <submittedName>
        <fullName evidence="1">Uncharacterized protein</fullName>
    </submittedName>
</protein>
<dbReference type="Gene3D" id="3.80.10.10">
    <property type="entry name" value="Ribonuclease Inhibitor"/>
    <property type="match status" value="1"/>
</dbReference>
<sequence>MNFPEVRRALNELDGCQQDMEALPFFISNILPAITFLEIVECPAISVATFARLADSLVHLNTLRLGGESLNMTPELALETRCGLFPRLKSLSISSYSPSFVLFFASIEPAPPIEQLELNASMKTPSARLVTHLLRTLHHLRMDHDTLPLAATQDGY</sequence>
<proteinExistence type="predicted"/>
<dbReference type="EMBL" id="JASNQZ010000007">
    <property type="protein sequence ID" value="KAL0955222.1"/>
    <property type="molecule type" value="Genomic_DNA"/>
</dbReference>
<evidence type="ECO:0000313" key="1">
    <source>
        <dbReference type="EMBL" id="KAL0955222.1"/>
    </source>
</evidence>
<dbReference type="InterPro" id="IPR032675">
    <property type="entry name" value="LRR_dom_sf"/>
</dbReference>
<evidence type="ECO:0000313" key="2">
    <source>
        <dbReference type="Proteomes" id="UP001556367"/>
    </source>
</evidence>
<dbReference type="Proteomes" id="UP001556367">
    <property type="component" value="Unassembled WGS sequence"/>
</dbReference>
<keyword evidence="2" id="KW-1185">Reference proteome</keyword>
<name>A0ABR3JI72_9AGAR</name>
<accession>A0ABR3JI72</accession>
<comment type="caution">
    <text evidence="1">The sequence shown here is derived from an EMBL/GenBank/DDBJ whole genome shotgun (WGS) entry which is preliminary data.</text>
</comment>
<dbReference type="SUPFAM" id="SSF52047">
    <property type="entry name" value="RNI-like"/>
    <property type="match status" value="1"/>
</dbReference>